<keyword evidence="3" id="KW-0012">Acyltransferase</keyword>
<reference evidence="6" key="3">
    <citation type="submission" date="2016-03" db="UniProtKB">
        <authorList>
            <consortium name="EnsemblProtists"/>
        </authorList>
    </citation>
    <scope>IDENTIFICATION</scope>
</reference>
<evidence type="ECO:0000313" key="6">
    <source>
        <dbReference type="EnsemblProtists" id="EKX42939"/>
    </source>
</evidence>
<evidence type="ECO:0000256" key="2">
    <source>
        <dbReference type="ARBA" id="ARBA00022679"/>
    </source>
</evidence>
<dbReference type="InterPro" id="IPR003892">
    <property type="entry name" value="CUE"/>
</dbReference>
<dbReference type="OMA" id="HENTWCV"/>
<accession>L1J477</accession>
<dbReference type="Gene3D" id="3.40.630.70">
    <property type="entry name" value="Leucyl/phenylalanyl-tRNA-protein transferase, C-terminal domain"/>
    <property type="match status" value="1"/>
</dbReference>
<dbReference type="GO" id="GO:0030163">
    <property type="term" value="P:protein catabolic process"/>
    <property type="evidence" value="ECO:0007669"/>
    <property type="project" value="InterPro"/>
</dbReference>
<proteinExistence type="predicted"/>
<gene>
    <name evidence="5" type="ORF">GUITHDRAFT_110985</name>
</gene>
<dbReference type="Pfam" id="PF02845">
    <property type="entry name" value="CUE"/>
    <property type="match status" value="1"/>
</dbReference>
<dbReference type="Proteomes" id="UP000011087">
    <property type="component" value="Unassembled WGS sequence"/>
</dbReference>
<dbReference type="PROSITE" id="PS51140">
    <property type="entry name" value="CUE"/>
    <property type="match status" value="1"/>
</dbReference>
<reference evidence="5 7" key="1">
    <citation type="journal article" date="2012" name="Nature">
        <title>Algal genomes reveal evolutionary mosaicism and the fate of nucleomorphs.</title>
        <authorList>
            <consortium name="DOE Joint Genome Institute"/>
            <person name="Curtis B.A."/>
            <person name="Tanifuji G."/>
            <person name="Burki F."/>
            <person name="Gruber A."/>
            <person name="Irimia M."/>
            <person name="Maruyama S."/>
            <person name="Arias M.C."/>
            <person name="Ball S.G."/>
            <person name="Gile G.H."/>
            <person name="Hirakawa Y."/>
            <person name="Hopkins J.F."/>
            <person name="Kuo A."/>
            <person name="Rensing S.A."/>
            <person name="Schmutz J."/>
            <person name="Symeonidi A."/>
            <person name="Elias M."/>
            <person name="Eveleigh R.J."/>
            <person name="Herman E.K."/>
            <person name="Klute M.J."/>
            <person name="Nakayama T."/>
            <person name="Obornik M."/>
            <person name="Reyes-Prieto A."/>
            <person name="Armbrust E.V."/>
            <person name="Aves S.J."/>
            <person name="Beiko R.G."/>
            <person name="Coutinho P."/>
            <person name="Dacks J.B."/>
            <person name="Durnford D.G."/>
            <person name="Fast N.M."/>
            <person name="Green B.R."/>
            <person name="Grisdale C.J."/>
            <person name="Hempel F."/>
            <person name="Henrissat B."/>
            <person name="Hoppner M.P."/>
            <person name="Ishida K."/>
            <person name="Kim E."/>
            <person name="Koreny L."/>
            <person name="Kroth P.G."/>
            <person name="Liu Y."/>
            <person name="Malik S.B."/>
            <person name="Maier U.G."/>
            <person name="McRose D."/>
            <person name="Mock T."/>
            <person name="Neilson J.A."/>
            <person name="Onodera N.T."/>
            <person name="Poole A.M."/>
            <person name="Pritham E.J."/>
            <person name="Richards T.A."/>
            <person name="Rocap G."/>
            <person name="Roy S.W."/>
            <person name="Sarai C."/>
            <person name="Schaack S."/>
            <person name="Shirato S."/>
            <person name="Slamovits C.H."/>
            <person name="Spencer D.F."/>
            <person name="Suzuki S."/>
            <person name="Worden A.Z."/>
            <person name="Zauner S."/>
            <person name="Barry K."/>
            <person name="Bell C."/>
            <person name="Bharti A.K."/>
            <person name="Crow J.A."/>
            <person name="Grimwood J."/>
            <person name="Kramer R."/>
            <person name="Lindquist E."/>
            <person name="Lucas S."/>
            <person name="Salamov A."/>
            <person name="McFadden G.I."/>
            <person name="Lane C.E."/>
            <person name="Keeling P.J."/>
            <person name="Gray M.W."/>
            <person name="Grigoriev I.V."/>
            <person name="Archibald J.M."/>
        </authorList>
    </citation>
    <scope>NUCLEOTIDE SEQUENCE</scope>
    <source>
        <strain evidence="5 7">CCMP2712</strain>
    </source>
</reference>
<keyword evidence="1" id="KW-0963">Cytoplasm</keyword>
<dbReference type="EMBL" id="JH993013">
    <property type="protein sequence ID" value="EKX42939.1"/>
    <property type="molecule type" value="Genomic_DNA"/>
</dbReference>
<name>L1J477_GUITC</name>
<dbReference type="SMART" id="SM00546">
    <property type="entry name" value="CUE"/>
    <property type="match status" value="1"/>
</dbReference>
<evidence type="ECO:0000259" key="4">
    <source>
        <dbReference type="PROSITE" id="PS51140"/>
    </source>
</evidence>
<evidence type="ECO:0000256" key="3">
    <source>
        <dbReference type="ARBA" id="ARBA00023315"/>
    </source>
</evidence>
<dbReference type="HOGENOM" id="CLU_748961_0_0_1"/>
<dbReference type="KEGG" id="gtt:GUITHDRAFT_110985"/>
<keyword evidence="7" id="KW-1185">Reference proteome</keyword>
<dbReference type="GO" id="GO:0005737">
    <property type="term" value="C:cytoplasm"/>
    <property type="evidence" value="ECO:0007669"/>
    <property type="project" value="TreeGrafter"/>
</dbReference>
<dbReference type="OrthoDB" id="2122564at2759"/>
<evidence type="ECO:0000256" key="1">
    <source>
        <dbReference type="ARBA" id="ARBA00022490"/>
    </source>
</evidence>
<dbReference type="GO" id="GO:0008914">
    <property type="term" value="F:leucyl-tRNA--protein transferase activity"/>
    <property type="evidence" value="ECO:0007669"/>
    <property type="project" value="InterPro"/>
</dbReference>
<reference evidence="7" key="2">
    <citation type="submission" date="2012-11" db="EMBL/GenBank/DDBJ databases">
        <authorList>
            <person name="Kuo A."/>
            <person name="Curtis B.A."/>
            <person name="Tanifuji G."/>
            <person name="Burki F."/>
            <person name="Gruber A."/>
            <person name="Irimia M."/>
            <person name="Maruyama S."/>
            <person name="Arias M.C."/>
            <person name="Ball S.G."/>
            <person name="Gile G.H."/>
            <person name="Hirakawa Y."/>
            <person name="Hopkins J.F."/>
            <person name="Rensing S.A."/>
            <person name="Schmutz J."/>
            <person name="Symeonidi A."/>
            <person name="Elias M."/>
            <person name="Eveleigh R.J."/>
            <person name="Herman E.K."/>
            <person name="Klute M.J."/>
            <person name="Nakayama T."/>
            <person name="Obornik M."/>
            <person name="Reyes-Prieto A."/>
            <person name="Armbrust E.V."/>
            <person name="Aves S.J."/>
            <person name="Beiko R.G."/>
            <person name="Coutinho P."/>
            <person name="Dacks J.B."/>
            <person name="Durnford D.G."/>
            <person name="Fast N.M."/>
            <person name="Green B.R."/>
            <person name="Grisdale C."/>
            <person name="Hempe F."/>
            <person name="Henrissat B."/>
            <person name="Hoppner M.P."/>
            <person name="Ishida K.-I."/>
            <person name="Kim E."/>
            <person name="Koreny L."/>
            <person name="Kroth P.G."/>
            <person name="Liu Y."/>
            <person name="Malik S.-B."/>
            <person name="Maier U.G."/>
            <person name="McRose D."/>
            <person name="Mock T."/>
            <person name="Neilson J.A."/>
            <person name="Onodera N.T."/>
            <person name="Poole A.M."/>
            <person name="Pritham E.J."/>
            <person name="Richards T.A."/>
            <person name="Rocap G."/>
            <person name="Roy S.W."/>
            <person name="Sarai C."/>
            <person name="Schaack S."/>
            <person name="Shirato S."/>
            <person name="Slamovits C.H."/>
            <person name="Spencer D.F."/>
            <person name="Suzuki S."/>
            <person name="Worden A.Z."/>
            <person name="Zauner S."/>
            <person name="Barry K."/>
            <person name="Bell C."/>
            <person name="Bharti A.K."/>
            <person name="Crow J.A."/>
            <person name="Grimwood J."/>
            <person name="Kramer R."/>
            <person name="Lindquist E."/>
            <person name="Lucas S."/>
            <person name="Salamov A."/>
            <person name="McFadden G.I."/>
            <person name="Lane C.E."/>
            <person name="Keeling P.J."/>
            <person name="Gray M.W."/>
            <person name="Grigoriev I.V."/>
            <person name="Archibald J.M."/>
        </authorList>
    </citation>
    <scope>NUCLEOTIDE SEQUENCE</scope>
    <source>
        <strain evidence="7">CCMP2712</strain>
    </source>
</reference>
<evidence type="ECO:0000313" key="7">
    <source>
        <dbReference type="Proteomes" id="UP000011087"/>
    </source>
</evidence>
<evidence type="ECO:0000313" key="5">
    <source>
        <dbReference type="EMBL" id="EKX42939.1"/>
    </source>
</evidence>
<dbReference type="GO" id="GO:0043130">
    <property type="term" value="F:ubiquitin binding"/>
    <property type="evidence" value="ECO:0007669"/>
    <property type="project" value="InterPro"/>
</dbReference>
<protein>
    <recommendedName>
        <fullName evidence="4">CUE domain-containing protein</fullName>
    </recommendedName>
</protein>
<dbReference type="RefSeq" id="XP_005829919.1">
    <property type="nucleotide sequence ID" value="XM_005829862.1"/>
</dbReference>
<dbReference type="CDD" id="cd14279">
    <property type="entry name" value="CUE"/>
    <property type="match status" value="1"/>
</dbReference>
<dbReference type="PANTHER" id="PTHR30098">
    <property type="entry name" value="LEUCYL/PHENYLALANYL-TRNA--PROTEIN TRANSFERASE"/>
    <property type="match status" value="1"/>
</dbReference>
<dbReference type="Pfam" id="PF03588">
    <property type="entry name" value="Leu_Phe_trans"/>
    <property type="match status" value="1"/>
</dbReference>
<dbReference type="SUPFAM" id="SSF55729">
    <property type="entry name" value="Acyl-CoA N-acyltransferases (Nat)"/>
    <property type="match status" value="1"/>
</dbReference>
<dbReference type="AlphaFoldDB" id="L1J477"/>
<dbReference type="InterPro" id="IPR004616">
    <property type="entry name" value="Leu/Phe-tRNA_Trfase"/>
</dbReference>
<dbReference type="Gene3D" id="1.10.8.10">
    <property type="entry name" value="DNA helicase RuvA subunit, C-terminal domain"/>
    <property type="match status" value="1"/>
</dbReference>
<feature type="domain" description="CUE" evidence="4">
    <location>
        <begin position="38"/>
        <end position="81"/>
    </location>
</feature>
<dbReference type="eggNOG" id="ENOG502RQIP">
    <property type="taxonomic scope" value="Eukaryota"/>
</dbReference>
<sequence>MDRSVLLYLTVLKVRFSDVWNKQHNVLQPGVTQADANVQQRGVNELRQMFPTFPESTITQLLNAHSGQVDQTALTIAALSEIFHSEEDIVEDSVVLPSEILFDERLSDLHKLVLRSNPWLTNFPLLMPGPDIHHVAANLALEYKGKYCWSTCFDADFLAALMYEGYLPMAEMTKEGPAKFVLLPKMHHQRCILKFEDLHVRKKLRKRSSRFEITCDRAFDEVVQGCLRQHGENWLYPPFISVLKEILERGGINGVRIHSFELWENGTMVAGEMGYSVGGCYTSLSGFYTVKSAVYMSAGSVQCIGTAKLLQQAGAAFWDLGMTLKYKLDLGAHCVPRQAFLGEIWKTRDKQPIELPRERVNVKQLLDSLS</sequence>
<organism evidence="5">
    <name type="scientific">Guillardia theta (strain CCMP2712)</name>
    <name type="common">Cryptophyte</name>
    <dbReference type="NCBI Taxonomy" id="905079"/>
    <lineage>
        <taxon>Eukaryota</taxon>
        <taxon>Cryptophyceae</taxon>
        <taxon>Pyrenomonadales</taxon>
        <taxon>Geminigeraceae</taxon>
        <taxon>Guillardia</taxon>
    </lineage>
</organism>
<dbReference type="InterPro" id="IPR016181">
    <property type="entry name" value="Acyl_CoA_acyltransferase"/>
</dbReference>
<dbReference type="GeneID" id="17299593"/>
<keyword evidence="2" id="KW-0808">Transferase</keyword>
<dbReference type="PANTHER" id="PTHR30098:SF2">
    <property type="entry name" value="LEUCYL_PHENYLALANYL-TRNA--PROTEIN TRANSFERASE"/>
    <property type="match status" value="1"/>
</dbReference>
<dbReference type="PaxDb" id="55529-EKX42939"/>
<dbReference type="EnsemblProtists" id="EKX42939">
    <property type="protein sequence ID" value="EKX42939"/>
    <property type="gene ID" value="GUITHDRAFT_110985"/>
</dbReference>
<dbReference type="InterPro" id="IPR042203">
    <property type="entry name" value="Leu/Phe-tRNA_Trfase_C"/>
</dbReference>